<evidence type="ECO:0000256" key="9">
    <source>
        <dbReference type="SAM" id="MobiDB-lite"/>
    </source>
</evidence>
<dbReference type="EMBL" id="JACQAY010000284">
    <property type="protein sequence ID" value="MBI3540310.1"/>
    <property type="molecule type" value="Genomic_DNA"/>
</dbReference>
<evidence type="ECO:0000256" key="2">
    <source>
        <dbReference type="ARBA" id="ARBA00005417"/>
    </source>
</evidence>
<comment type="similarity">
    <text evidence="2">Belongs to the ABC transporter superfamily.</text>
</comment>
<dbReference type="GO" id="GO:0016887">
    <property type="term" value="F:ATP hydrolysis activity"/>
    <property type="evidence" value="ECO:0007669"/>
    <property type="project" value="InterPro"/>
</dbReference>
<evidence type="ECO:0000256" key="6">
    <source>
        <dbReference type="ARBA" id="ARBA00022840"/>
    </source>
</evidence>
<evidence type="ECO:0000313" key="12">
    <source>
        <dbReference type="Proteomes" id="UP000807850"/>
    </source>
</evidence>
<keyword evidence="3" id="KW-0813">Transport</keyword>
<protein>
    <submittedName>
        <fullName evidence="11">Energy-coupling factor ABC transporter ATP-binding protein</fullName>
    </submittedName>
</protein>
<evidence type="ECO:0000259" key="10">
    <source>
        <dbReference type="PROSITE" id="PS50893"/>
    </source>
</evidence>
<comment type="caution">
    <text evidence="11">The sequence shown here is derived from an EMBL/GenBank/DDBJ whole genome shotgun (WGS) entry which is preliminary data.</text>
</comment>
<dbReference type="AlphaFoldDB" id="A0A9D6LB39"/>
<evidence type="ECO:0000313" key="11">
    <source>
        <dbReference type="EMBL" id="MBI3540310.1"/>
    </source>
</evidence>
<keyword evidence="6 11" id="KW-0067">ATP-binding</keyword>
<evidence type="ECO:0000256" key="3">
    <source>
        <dbReference type="ARBA" id="ARBA00022448"/>
    </source>
</evidence>
<organism evidence="11 12">
    <name type="scientific">Eiseniibacteriota bacterium</name>
    <dbReference type="NCBI Taxonomy" id="2212470"/>
    <lineage>
        <taxon>Bacteria</taxon>
        <taxon>Candidatus Eiseniibacteriota</taxon>
    </lineage>
</organism>
<dbReference type="InterPro" id="IPR015856">
    <property type="entry name" value="ABC_transpr_CbiO/EcfA_su"/>
</dbReference>
<evidence type="ECO:0000256" key="7">
    <source>
        <dbReference type="ARBA" id="ARBA00022967"/>
    </source>
</evidence>
<accession>A0A9D6LB39</accession>
<dbReference type="FunFam" id="3.40.50.300:FF:000224">
    <property type="entry name" value="Energy-coupling factor transporter ATP-binding protein EcfA"/>
    <property type="match status" value="1"/>
</dbReference>
<feature type="compositionally biased region" description="Basic and acidic residues" evidence="9">
    <location>
        <begin position="308"/>
        <end position="319"/>
    </location>
</feature>
<keyword evidence="7" id="KW-1278">Translocase</keyword>
<dbReference type="PANTHER" id="PTHR43553:SF24">
    <property type="entry name" value="ENERGY-COUPLING FACTOR TRANSPORTER ATP-BINDING PROTEIN ECFA1"/>
    <property type="match status" value="1"/>
</dbReference>
<dbReference type="InterPro" id="IPR017871">
    <property type="entry name" value="ABC_transporter-like_CS"/>
</dbReference>
<gene>
    <name evidence="11" type="ORF">HY076_08575</name>
</gene>
<keyword evidence="4" id="KW-1003">Cell membrane</keyword>
<dbReference type="GO" id="GO:0005524">
    <property type="term" value="F:ATP binding"/>
    <property type="evidence" value="ECO:0007669"/>
    <property type="project" value="UniProtKB-KW"/>
</dbReference>
<evidence type="ECO:0000256" key="5">
    <source>
        <dbReference type="ARBA" id="ARBA00022741"/>
    </source>
</evidence>
<name>A0A9D6LB39_UNCEI</name>
<keyword evidence="8" id="KW-0472">Membrane</keyword>
<dbReference type="InterPro" id="IPR027417">
    <property type="entry name" value="P-loop_NTPase"/>
</dbReference>
<dbReference type="PANTHER" id="PTHR43553">
    <property type="entry name" value="HEAVY METAL TRANSPORTER"/>
    <property type="match status" value="1"/>
</dbReference>
<dbReference type="CDD" id="cd03225">
    <property type="entry name" value="ABC_cobalt_CbiO_domain1"/>
    <property type="match status" value="1"/>
</dbReference>
<evidence type="ECO:0000256" key="8">
    <source>
        <dbReference type="ARBA" id="ARBA00023136"/>
    </source>
</evidence>
<feature type="domain" description="ABC transporter" evidence="10">
    <location>
        <begin position="20"/>
        <end position="255"/>
    </location>
</feature>
<dbReference type="InterPro" id="IPR003439">
    <property type="entry name" value="ABC_transporter-like_ATP-bd"/>
</dbReference>
<dbReference type="Pfam" id="PF00005">
    <property type="entry name" value="ABC_tran"/>
    <property type="match status" value="1"/>
</dbReference>
<dbReference type="Gene3D" id="3.40.50.300">
    <property type="entry name" value="P-loop containing nucleotide triphosphate hydrolases"/>
    <property type="match status" value="1"/>
</dbReference>
<sequence length="348" mass="38085">MTTTPARPPELPARASEPVVRVSCVRHVYPDRTQVHLCGLDFVVERGQRVVMLGPNGCGKTTLLFHILGLLEPQEGEVAVFGVNPARHWNRIRERVGVLLQNVDEQIIAPTVWDDVSFSPRNYGYADAEVERMTREALERVGVAHLRDKVCHYLSGGERRKVALAGALALEPELLVLDEPFEGLDPASRADLVDLLNHLHREHGVTMVMATHDVNVVKAMADVVYVLVGGGEIVAHGSPEQIFRDPDLLRSSNIEPPVLAELFAHLETMGVALGRPLSLDDAARAIVAWGDRNARRVAPTATAASPRPKTESGELRFDFADDAADGDDEKPARPRPPRAPRAVPGDRS</sequence>
<comment type="subcellular location">
    <subcellularLocation>
        <location evidence="1">Cell membrane</location>
    </subcellularLocation>
</comment>
<feature type="region of interest" description="Disordered" evidence="9">
    <location>
        <begin position="297"/>
        <end position="348"/>
    </location>
</feature>
<dbReference type="GO" id="GO:0042626">
    <property type="term" value="F:ATPase-coupled transmembrane transporter activity"/>
    <property type="evidence" value="ECO:0007669"/>
    <property type="project" value="TreeGrafter"/>
</dbReference>
<keyword evidence="5" id="KW-0547">Nucleotide-binding</keyword>
<proteinExistence type="inferred from homology"/>
<dbReference type="GO" id="GO:0043190">
    <property type="term" value="C:ATP-binding cassette (ABC) transporter complex"/>
    <property type="evidence" value="ECO:0007669"/>
    <property type="project" value="TreeGrafter"/>
</dbReference>
<dbReference type="SMART" id="SM00382">
    <property type="entry name" value="AAA"/>
    <property type="match status" value="1"/>
</dbReference>
<reference evidence="11" key="1">
    <citation type="submission" date="2020-07" db="EMBL/GenBank/DDBJ databases">
        <title>Huge and variable diversity of episymbiotic CPR bacteria and DPANN archaea in groundwater ecosystems.</title>
        <authorList>
            <person name="He C.Y."/>
            <person name="Keren R."/>
            <person name="Whittaker M."/>
            <person name="Farag I.F."/>
            <person name="Doudna J."/>
            <person name="Cate J.H.D."/>
            <person name="Banfield J.F."/>
        </authorList>
    </citation>
    <scope>NUCLEOTIDE SEQUENCE</scope>
    <source>
        <strain evidence="11">NC_groundwater_928_Pr1_S-0.2um_72_17</strain>
    </source>
</reference>
<evidence type="ECO:0000256" key="4">
    <source>
        <dbReference type="ARBA" id="ARBA00022475"/>
    </source>
</evidence>
<dbReference type="Proteomes" id="UP000807850">
    <property type="component" value="Unassembled WGS sequence"/>
</dbReference>
<dbReference type="PROSITE" id="PS50893">
    <property type="entry name" value="ABC_TRANSPORTER_2"/>
    <property type="match status" value="1"/>
</dbReference>
<dbReference type="InterPro" id="IPR003593">
    <property type="entry name" value="AAA+_ATPase"/>
</dbReference>
<evidence type="ECO:0000256" key="1">
    <source>
        <dbReference type="ARBA" id="ARBA00004236"/>
    </source>
</evidence>
<dbReference type="SUPFAM" id="SSF52540">
    <property type="entry name" value="P-loop containing nucleoside triphosphate hydrolases"/>
    <property type="match status" value="1"/>
</dbReference>
<dbReference type="InterPro" id="IPR050095">
    <property type="entry name" value="ECF_ABC_transporter_ATP-bd"/>
</dbReference>
<dbReference type="PROSITE" id="PS00211">
    <property type="entry name" value="ABC_TRANSPORTER_1"/>
    <property type="match status" value="1"/>
</dbReference>